<reference evidence="1" key="1">
    <citation type="submission" date="2020-11" db="EMBL/GenBank/DDBJ databases">
        <authorList>
            <person name="Tran Van P."/>
        </authorList>
    </citation>
    <scope>NUCLEOTIDE SEQUENCE</scope>
</reference>
<dbReference type="InterPro" id="IPR016187">
    <property type="entry name" value="CTDL_fold"/>
</dbReference>
<gene>
    <name evidence="1" type="ORF">CTOB1V02_LOCUS9862</name>
</gene>
<proteinExistence type="predicted"/>
<name>A0A7R8WMY5_9CRUS</name>
<protein>
    <submittedName>
        <fullName evidence="1">Uncharacterized protein</fullName>
    </submittedName>
</protein>
<sequence length="129" mass="15425">MDFDNFILLWITFIYVTTTWTYINGVCWTNPAKTVEHNETCFYIVDTSEFDSDLWIEAEKHCQQNYNGHMALADRDLLIKVRAKSLDNFWLAPHNMSHDFEVHMFVTYIRTCFKFTERRGKKAIILKED</sequence>
<organism evidence="1">
    <name type="scientific">Cyprideis torosa</name>
    <dbReference type="NCBI Taxonomy" id="163714"/>
    <lineage>
        <taxon>Eukaryota</taxon>
        <taxon>Metazoa</taxon>
        <taxon>Ecdysozoa</taxon>
        <taxon>Arthropoda</taxon>
        <taxon>Crustacea</taxon>
        <taxon>Oligostraca</taxon>
        <taxon>Ostracoda</taxon>
        <taxon>Podocopa</taxon>
        <taxon>Podocopida</taxon>
        <taxon>Cytherocopina</taxon>
        <taxon>Cytheroidea</taxon>
        <taxon>Cytherideidae</taxon>
        <taxon>Cyprideis</taxon>
    </lineage>
</organism>
<dbReference type="EMBL" id="OB664128">
    <property type="protein sequence ID" value="CAD7232021.1"/>
    <property type="molecule type" value="Genomic_DNA"/>
</dbReference>
<accession>A0A7R8WMY5</accession>
<dbReference type="SUPFAM" id="SSF56436">
    <property type="entry name" value="C-type lectin-like"/>
    <property type="match status" value="1"/>
</dbReference>
<evidence type="ECO:0000313" key="1">
    <source>
        <dbReference type="EMBL" id="CAD7232021.1"/>
    </source>
</evidence>
<dbReference type="AlphaFoldDB" id="A0A7R8WMY5"/>